<evidence type="ECO:0008006" key="4">
    <source>
        <dbReference type="Google" id="ProtNLM"/>
    </source>
</evidence>
<name>A0A1G8KLZ7_9FLAO</name>
<keyword evidence="3" id="KW-1185">Reference proteome</keyword>
<dbReference type="STRING" id="262004.SAMN04489796_11148"/>
<feature type="chain" id="PRO_5011512356" description="Dihydrolipoamide dehydrogenase" evidence="1">
    <location>
        <begin position="20"/>
        <end position="169"/>
    </location>
</feature>
<evidence type="ECO:0000313" key="2">
    <source>
        <dbReference type="EMBL" id="SDI44445.1"/>
    </source>
</evidence>
<evidence type="ECO:0000256" key="1">
    <source>
        <dbReference type="SAM" id="SignalP"/>
    </source>
</evidence>
<sequence length="169" mass="19196">MRKIASLLFALTFLLTACTGDQGPPGFDGQDGLNGVNFVGQSFERTIDFLPENSYEEYIVIPSSIDLFDTDMILTYVLWEQDPVTGNDVWRLIPQTVFTDAGELFQYNYDYSFDEVRLFIDAPASFDFNNLSSAATLNQTFRIVVLPVDFVNSSNLDITNYEDVMEYIE</sequence>
<dbReference type="EMBL" id="FNCZ01000011">
    <property type="protein sequence ID" value="SDI44445.1"/>
    <property type="molecule type" value="Genomic_DNA"/>
</dbReference>
<dbReference type="PROSITE" id="PS51257">
    <property type="entry name" value="PROKAR_LIPOPROTEIN"/>
    <property type="match status" value="1"/>
</dbReference>
<gene>
    <name evidence="2" type="ORF">SAMN04489796_11148</name>
</gene>
<reference evidence="3" key="1">
    <citation type="submission" date="2016-10" db="EMBL/GenBank/DDBJ databases">
        <authorList>
            <person name="Varghese N."/>
            <person name="Submissions S."/>
        </authorList>
    </citation>
    <scope>NUCLEOTIDE SEQUENCE [LARGE SCALE GENOMIC DNA]</scope>
    <source>
        <strain evidence="3">DSM 15363</strain>
    </source>
</reference>
<dbReference type="AlphaFoldDB" id="A0A1G8KLZ7"/>
<accession>A0A1G8KLZ7</accession>
<evidence type="ECO:0000313" key="3">
    <source>
        <dbReference type="Proteomes" id="UP000199492"/>
    </source>
</evidence>
<proteinExistence type="predicted"/>
<dbReference type="Proteomes" id="UP000199492">
    <property type="component" value="Unassembled WGS sequence"/>
</dbReference>
<dbReference type="OrthoDB" id="1524444at2"/>
<dbReference type="RefSeq" id="WP_092470600.1">
    <property type="nucleotide sequence ID" value="NZ_FNCZ01000011.1"/>
</dbReference>
<protein>
    <recommendedName>
        <fullName evidence="4">Dihydrolipoamide dehydrogenase</fullName>
    </recommendedName>
</protein>
<organism evidence="2 3">
    <name type="scientific">Winogradskyella thalassocola</name>
    <dbReference type="NCBI Taxonomy" id="262004"/>
    <lineage>
        <taxon>Bacteria</taxon>
        <taxon>Pseudomonadati</taxon>
        <taxon>Bacteroidota</taxon>
        <taxon>Flavobacteriia</taxon>
        <taxon>Flavobacteriales</taxon>
        <taxon>Flavobacteriaceae</taxon>
        <taxon>Winogradskyella</taxon>
    </lineage>
</organism>
<keyword evidence="1" id="KW-0732">Signal</keyword>
<feature type="signal peptide" evidence="1">
    <location>
        <begin position="1"/>
        <end position="19"/>
    </location>
</feature>